<evidence type="ECO:0000313" key="2">
    <source>
        <dbReference type="Proteomes" id="UP000828941"/>
    </source>
</evidence>
<sequence>MEESAVQVPDEYAASIPRGGPIYVSNMVGPCTRISDFKNSIVNELQNLEATLCQDFSEVCDDDISVNELNVFTEEELMDIALKEAFKDRENNENHPPLVDQSNAGTMSEKNTKRRRRGANSSVLESGCTEKVEQIVKIKQKQEEDKAAVRLHSFNPTCKTSESALKSARTERMTSLRSTNSAKKVNTLGLQEHIPVQYAEVVLSVEVYQNVRRCVKTQELLVLGGQTLTALRDKIHCSMDQVMHKAGQYDPSGYFLIEDVFYSDLRDPTAIDYTKPILDWLRNSKDEVQKKWECIITGELQQKQKAIMSEVSPPKLPHFTSVDMHKIRFCDLRFRLGTGYLYCHQGECTHTLVIRDMRLIHPDDVHNQAVYPIVTFQLKFRFQKCSVCKIFRATKVTVDDKWAQENPCYFCDECFSLLHETDDGSQLYTDYLEFDYHHE</sequence>
<organism evidence="1 2">
    <name type="scientific">Bauhinia variegata</name>
    <name type="common">Purple orchid tree</name>
    <name type="synonym">Phanera variegata</name>
    <dbReference type="NCBI Taxonomy" id="167791"/>
    <lineage>
        <taxon>Eukaryota</taxon>
        <taxon>Viridiplantae</taxon>
        <taxon>Streptophyta</taxon>
        <taxon>Embryophyta</taxon>
        <taxon>Tracheophyta</taxon>
        <taxon>Spermatophyta</taxon>
        <taxon>Magnoliopsida</taxon>
        <taxon>eudicotyledons</taxon>
        <taxon>Gunneridae</taxon>
        <taxon>Pentapetalae</taxon>
        <taxon>rosids</taxon>
        <taxon>fabids</taxon>
        <taxon>Fabales</taxon>
        <taxon>Fabaceae</taxon>
        <taxon>Cercidoideae</taxon>
        <taxon>Cercideae</taxon>
        <taxon>Bauhiniinae</taxon>
        <taxon>Bauhinia</taxon>
    </lineage>
</organism>
<reference evidence="1 2" key="1">
    <citation type="journal article" date="2022" name="DNA Res.">
        <title>Chromosomal-level genome assembly of the orchid tree Bauhinia variegata (Leguminosae; Cercidoideae) supports the allotetraploid origin hypothesis of Bauhinia.</title>
        <authorList>
            <person name="Zhong Y."/>
            <person name="Chen Y."/>
            <person name="Zheng D."/>
            <person name="Pang J."/>
            <person name="Liu Y."/>
            <person name="Luo S."/>
            <person name="Meng S."/>
            <person name="Qian L."/>
            <person name="Wei D."/>
            <person name="Dai S."/>
            <person name="Zhou R."/>
        </authorList>
    </citation>
    <scope>NUCLEOTIDE SEQUENCE [LARGE SCALE GENOMIC DNA]</scope>
    <source>
        <strain evidence="1">BV-YZ2020</strain>
    </source>
</reference>
<gene>
    <name evidence="1" type="ORF">L6164_036084</name>
</gene>
<name>A0ACB9KGQ5_BAUVA</name>
<accession>A0ACB9KGQ5</accession>
<comment type="caution">
    <text evidence="1">The sequence shown here is derived from an EMBL/GenBank/DDBJ whole genome shotgun (WGS) entry which is preliminary data.</text>
</comment>
<protein>
    <submittedName>
        <fullName evidence="1">Uncharacterized protein</fullName>
    </submittedName>
</protein>
<proteinExistence type="predicted"/>
<dbReference type="EMBL" id="CM039439">
    <property type="protein sequence ID" value="KAI4296097.1"/>
    <property type="molecule type" value="Genomic_DNA"/>
</dbReference>
<evidence type="ECO:0000313" key="1">
    <source>
        <dbReference type="EMBL" id="KAI4296097.1"/>
    </source>
</evidence>
<dbReference type="Proteomes" id="UP000828941">
    <property type="component" value="Chromosome 14"/>
</dbReference>
<keyword evidence="2" id="KW-1185">Reference proteome</keyword>